<gene>
    <name evidence="1" type="ORF">LOK49_LG06G02212</name>
</gene>
<evidence type="ECO:0000313" key="2">
    <source>
        <dbReference type="Proteomes" id="UP001060215"/>
    </source>
</evidence>
<sequence length="426" mass="49749">MSETSANLMLHIDKKLAELPPIPSERCIFRVHDLLRNENEKAYEPHVVAIGPYHHSKDNLKPMEEHKLRYLQQLLQRRNETSAERYIVAMQESEQRARKCYAEPINSLDSNVFVDMMLLDGCFIVEFLHKNMMRNLIDQNDPIFKIEQIRFGLCRDLVLFENQLPFFIVMLLFNMTKNSTDSLNDLICMFVYFFRWITPGQHLVAPSENPRENDVIHLLGLLHYCCCYEFDSLVSPKVPVEEEGNSLKSATELQEAGIKFKKIDGRNLFNIRFVNGTMEIPTLVVEDDTELFFRNLIAYEQYLPNTSRDYFTAYRRVIDHLVNTSKYVQILTHHGIIINHLGDNEVVATMFNKLGNNVMASYLGYKEVYKNVNKHCRGIWNFLFAILRRNYFNNPWSFISFVAAVVLLLLTVLQTMFTIHPVGKSN</sequence>
<comment type="caution">
    <text evidence="1">The sequence shown here is derived from an EMBL/GenBank/DDBJ whole genome shotgun (WGS) entry which is preliminary data.</text>
</comment>
<proteinExistence type="predicted"/>
<dbReference type="Proteomes" id="UP001060215">
    <property type="component" value="Chromosome 5"/>
</dbReference>
<name>A0ACC0HB66_9ERIC</name>
<accession>A0ACC0HB66</accession>
<protein>
    <submittedName>
        <fullName evidence="1">UPF0481 protein</fullName>
    </submittedName>
</protein>
<dbReference type="EMBL" id="CM045762">
    <property type="protein sequence ID" value="KAI8009690.1"/>
    <property type="molecule type" value="Genomic_DNA"/>
</dbReference>
<reference evidence="1 2" key="1">
    <citation type="journal article" date="2022" name="Plant J.">
        <title>Chromosome-level genome of Camellia lanceoleosa provides a valuable resource for understanding genome evolution and self-incompatibility.</title>
        <authorList>
            <person name="Gong W."/>
            <person name="Xiao S."/>
            <person name="Wang L."/>
            <person name="Liao Z."/>
            <person name="Chang Y."/>
            <person name="Mo W."/>
            <person name="Hu G."/>
            <person name="Li W."/>
            <person name="Zhao G."/>
            <person name="Zhu H."/>
            <person name="Hu X."/>
            <person name="Ji K."/>
            <person name="Xiang X."/>
            <person name="Song Q."/>
            <person name="Yuan D."/>
            <person name="Jin S."/>
            <person name="Zhang L."/>
        </authorList>
    </citation>
    <scope>NUCLEOTIDE SEQUENCE [LARGE SCALE GENOMIC DNA]</scope>
    <source>
        <strain evidence="1">SQ_2022a</strain>
    </source>
</reference>
<evidence type="ECO:0000313" key="1">
    <source>
        <dbReference type="EMBL" id="KAI8009690.1"/>
    </source>
</evidence>
<organism evidence="1 2">
    <name type="scientific">Camellia lanceoleosa</name>
    <dbReference type="NCBI Taxonomy" id="1840588"/>
    <lineage>
        <taxon>Eukaryota</taxon>
        <taxon>Viridiplantae</taxon>
        <taxon>Streptophyta</taxon>
        <taxon>Embryophyta</taxon>
        <taxon>Tracheophyta</taxon>
        <taxon>Spermatophyta</taxon>
        <taxon>Magnoliopsida</taxon>
        <taxon>eudicotyledons</taxon>
        <taxon>Gunneridae</taxon>
        <taxon>Pentapetalae</taxon>
        <taxon>asterids</taxon>
        <taxon>Ericales</taxon>
        <taxon>Theaceae</taxon>
        <taxon>Camellia</taxon>
    </lineage>
</organism>
<keyword evidence="2" id="KW-1185">Reference proteome</keyword>